<dbReference type="Gene3D" id="2.60.40.1090">
    <property type="entry name" value="Fimbrial-type adhesion domain"/>
    <property type="match status" value="1"/>
</dbReference>
<dbReference type="InterPro" id="IPR036937">
    <property type="entry name" value="Adhesion_dom_fimbrial_sf"/>
</dbReference>
<keyword evidence="3 5" id="KW-0732">Signal</keyword>
<dbReference type="GO" id="GO:0009289">
    <property type="term" value="C:pilus"/>
    <property type="evidence" value="ECO:0007669"/>
    <property type="project" value="UniProtKB-SubCell"/>
</dbReference>
<dbReference type="InterPro" id="IPR008966">
    <property type="entry name" value="Adhesion_dom_sf"/>
</dbReference>
<dbReference type="SUPFAM" id="SSF49401">
    <property type="entry name" value="Bacterial adhesins"/>
    <property type="match status" value="1"/>
</dbReference>
<dbReference type="PANTHER" id="PTHR33420:SF3">
    <property type="entry name" value="FIMBRIAL SUBUNIT ELFA"/>
    <property type="match status" value="1"/>
</dbReference>
<name>A0A448S271_SERFO</name>
<evidence type="ECO:0000256" key="4">
    <source>
        <dbReference type="ARBA" id="ARBA00023263"/>
    </source>
</evidence>
<dbReference type="EMBL" id="LR134492">
    <property type="protein sequence ID" value="VEI61907.1"/>
    <property type="molecule type" value="Genomic_DNA"/>
</dbReference>
<reference evidence="6 7" key="1">
    <citation type="submission" date="2018-12" db="EMBL/GenBank/DDBJ databases">
        <authorList>
            <consortium name="Pathogen Informatics"/>
        </authorList>
    </citation>
    <scope>NUCLEOTIDE SEQUENCE [LARGE SCALE GENOMIC DNA]</scope>
    <source>
        <strain evidence="6 7">NCTC13193</strain>
    </source>
</reference>
<evidence type="ECO:0000256" key="2">
    <source>
        <dbReference type="ARBA" id="ARBA00006671"/>
    </source>
</evidence>
<dbReference type="AlphaFoldDB" id="A0A448S271"/>
<dbReference type="GO" id="GO:0043709">
    <property type="term" value="P:cell adhesion involved in single-species biofilm formation"/>
    <property type="evidence" value="ECO:0007669"/>
    <property type="project" value="TreeGrafter"/>
</dbReference>
<evidence type="ECO:0000313" key="6">
    <source>
        <dbReference type="EMBL" id="VEI61907.1"/>
    </source>
</evidence>
<organism evidence="6 7">
    <name type="scientific">Serratia fonticola</name>
    <dbReference type="NCBI Taxonomy" id="47917"/>
    <lineage>
        <taxon>Bacteria</taxon>
        <taxon>Pseudomonadati</taxon>
        <taxon>Pseudomonadota</taxon>
        <taxon>Gammaproteobacteria</taxon>
        <taxon>Enterobacterales</taxon>
        <taxon>Yersiniaceae</taxon>
        <taxon>Serratia</taxon>
    </lineage>
</organism>
<comment type="subcellular location">
    <subcellularLocation>
        <location evidence="1">Fimbrium</location>
    </subcellularLocation>
</comment>
<feature type="signal peptide" evidence="5">
    <location>
        <begin position="1"/>
        <end position="21"/>
    </location>
</feature>
<keyword evidence="4" id="KW-0281">Fimbrium</keyword>
<sequence>MSLKIGVLSLFLLVNFSVVSAAESSPTQGWGKVNMVGAIIETACAIDTVSRDQTINMGTLPISQIARDGQGLMRPFSIRLVNCVLARQNPSLPDWHYFQITFDGPAEAGLFGVEGDAKGVALQLTDSLGNIARPGAPLPLGEIATKDMLLNYSLRLVSNQQVLRAGEYSSTVKFKMDYY</sequence>
<feature type="chain" id="PRO_5019565022" evidence="5">
    <location>
        <begin position="22"/>
        <end position="179"/>
    </location>
</feature>
<evidence type="ECO:0000256" key="1">
    <source>
        <dbReference type="ARBA" id="ARBA00004561"/>
    </source>
</evidence>
<comment type="similarity">
    <text evidence="2">Belongs to the fimbrial protein family.</text>
</comment>
<evidence type="ECO:0000256" key="3">
    <source>
        <dbReference type="ARBA" id="ARBA00022729"/>
    </source>
</evidence>
<evidence type="ECO:0000313" key="7">
    <source>
        <dbReference type="Proteomes" id="UP000270487"/>
    </source>
</evidence>
<proteinExistence type="inferred from homology"/>
<dbReference type="Proteomes" id="UP000270487">
    <property type="component" value="Chromosome"/>
</dbReference>
<dbReference type="InterPro" id="IPR050263">
    <property type="entry name" value="Bact_Fimbrial_Adh_Pro"/>
</dbReference>
<gene>
    <name evidence="6" type="primary">papH_1</name>
    <name evidence="6" type="ORF">NCTC13193_00095</name>
</gene>
<protein>
    <submittedName>
        <fullName evidence="6">PAP fimbrial minor pilin protein</fullName>
    </submittedName>
</protein>
<accession>A0A448S271</accession>
<evidence type="ECO:0000256" key="5">
    <source>
        <dbReference type="SAM" id="SignalP"/>
    </source>
</evidence>
<dbReference type="PANTHER" id="PTHR33420">
    <property type="entry name" value="FIMBRIAL SUBUNIT ELFA-RELATED"/>
    <property type="match status" value="1"/>
</dbReference>